<dbReference type="InterPro" id="IPR050248">
    <property type="entry name" value="Polysacc_deacetylase_ArnD"/>
</dbReference>
<gene>
    <name evidence="6" type="ORF">CGZ91_07975</name>
</gene>
<feature type="compositionally biased region" description="Low complexity" evidence="3">
    <location>
        <begin position="270"/>
        <end position="279"/>
    </location>
</feature>
<evidence type="ECO:0000313" key="7">
    <source>
        <dbReference type="Proteomes" id="UP000216300"/>
    </source>
</evidence>
<dbReference type="PROSITE" id="PS51257">
    <property type="entry name" value="PROKAR_LIPOPROTEIN"/>
    <property type="match status" value="1"/>
</dbReference>
<evidence type="ECO:0000256" key="1">
    <source>
        <dbReference type="ARBA" id="ARBA00022723"/>
    </source>
</evidence>
<name>A0A255EP41_9ACTN</name>
<feature type="compositionally biased region" description="Gly residues" evidence="3">
    <location>
        <begin position="31"/>
        <end position="43"/>
    </location>
</feature>
<protein>
    <recommendedName>
        <fullName evidence="5">NodB homology domain-containing protein</fullName>
    </recommendedName>
</protein>
<feature type="region of interest" description="Disordered" evidence="3">
    <location>
        <begin position="243"/>
        <end position="296"/>
    </location>
</feature>
<dbReference type="GO" id="GO:0016020">
    <property type="term" value="C:membrane"/>
    <property type="evidence" value="ECO:0007669"/>
    <property type="project" value="TreeGrafter"/>
</dbReference>
<evidence type="ECO:0000256" key="4">
    <source>
        <dbReference type="SAM" id="SignalP"/>
    </source>
</evidence>
<dbReference type="GO" id="GO:0046872">
    <property type="term" value="F:metal ion binding"/>
    <property type="evidence" value="ECO:0007669"/>
    <property type="project" value="UniProtKB-KW"/>
</dbReference>
<dbReference type="AlphaFoldDB" id="A0A255EP41"/>
<dbReference type="GO" id="GO:0016810">
    <property type="term" value="F:hydrolase activity, acting on carbon-nitrogen (but not peptide) bonds"/>
    <property type="evidence" value="ECO:0007669"/>
    <property type="project" value="InterPro"/>
</dbReference>
<evidence type="ECO:0000313" key="6">
    <source>
        <dbReference type="EMBL" id="OYN91355.1"/>
    </source>
</evidence>
<comment type="caution">
    <text evidence="6">The sequence shown here is derived from an EMBL/GenBank/DDBJ whole genome shotgun (WGS) entry which is preliminary data.</text>
</comment>
<keyword evidence="1" id="KW-0479">Metal-binding</keyword>
<evidence type="ECO:0000256" key="2">
    <source>
        <dbReference type="ARBA" id="ARBA00022801"/>
    </source>
</evidence>
<sequence length="502" mass="52068">MGKSSNRWRGLVGACLALALVLAGCGSTPGGGGDTGGDGGNSGNGDPVPPPAVPADLDRSLVPDVRDATLAAEELGVTAAVPEVPGLPALTSAVGIVRAKLLRNAAAAGLPSNLTWQLTSSGPGVIGVLLSNDSGDRKEYASLWFDAATGRAYSSQALIGPEKWDEFKNLVVRALAEARLDSISMAQSLGEPAAPYGRAPVMSFSPEGDLVVRVGGDLAPEGAQGSIPAAEVQPLLSSLGVAAQRGASDPQPFSGQPPADQTGPGAQQLPADAPTPTADPNRETRPSIKPGPDCDQLNCVAVTFDDGPGPRTRGVRDAFIDAGMATTFFELGQQVDKHPEVTAMLVASGMEVGTHSWSHPVLPKLSDAKLDKELDDTLTAIRDATGGYNSPVMRPPYGSGSSDLREAVGARGEAIILWSVDTNDWQTKSTDATVQQVGRAHPGSIILMHDIHDFTVDAVPMMLEQAKENDVTFVTVSELLGETEPGVVYCSQRSIGDDCRSW</sequence>
<dbReference type="InterPro" id="IPR011330">
    <property type="entry name" value="Glyco_hydro/deAcase_b/a-brl"/>
</dbReference>
<dbReference type="EMBL" id="NMVJ01000006">
    <property type="protein sequence ID" value="OYN91355.1"/>
    <property type="molecule type" value="Genomic_DNA"/>
</dbReference>
<dbReference type="PANTHER" id="PTHR10587:SF133">
    <property type="entry name" value="CHITIN DEACETYLASE 1-RELATED"/>
    <property type="match status" value="1"/>
</dbReference>
<dbReference type="RefSeq" id="WP_094453987.1">
    <property type="nucleotide sequence ID" value="NZ_NMVJ01000006.1"/>
</dbReference>
<dbReference type="GO" id="GO:0005975">
    <property type="term" value="P:carbohydrate metabolic process"/>
    <property type="evidence" value="ECO:0007669"/>
    <property type="project" value="InterPro"/>
</dbReference>
<dbReference type="Gene3D" id="3.20.20.370">
    <property type="entry name" value="Glycoside hydrolase/deacetylase"/>
    <property type="match status" value="1"/>
</dbReference>
<feature type="domain" description="NodB homology" evidence="5">
    <location>
        <begin position="298"/>
        <end position="474"/>
    </location>
</feature>
<dbReference type="OrthoDB" id="3173508at2"/>
<reference evidence="6 7" key="1">
    <citation type="submission" date="2017-07" db="EMBL/GenBank/DDBJ databases">
        <title>Draft whole genome sequences of clinical Proprionibacteriaceae strains.</title>
        <authorList>
            <person name="Bernier A.-M."/>
            <person name="Bernard K."/>
            <person name="Domingo M.-C."/>
        </authorList>
    </citation>
    <scope>NUCLEOTIDE SEQUENCE [LARGE SCALE GENOMIC DNA]</scope>
    <source>
        <strain evidence="6 7">NML 150081</strain>
    </source>
</reference>
<keyword evidence="4" id="KW-0732">Signal</keyword>
<dbReference type="CDD" id="cd10917">
    <property type="entry name" value="CE4_NodB_like_6s_7s"/>
    <property type="match status" value="1"/>
</dbReference>
<feature type="chain" id="PRO_5038493501" description="NodB homology domain-containing protein" evidence="4">
    <location>
        <begin position="24"/>
        <end position="502"/>
    </location>
</feature>
<accession>A0A255EP41</accession>
<dbReference type="Proteomes" id="UP000216300">
    <property type="component" value="Unassembled WGS sequence"/>
</dbReference>
<dbReference type="PROSITE" id="PS51677">
    <property type="entry name" value="NODB"/>
    <property type="match status" value="1"/>
</dbReference>
<organism evidence="6 7">
    <name type="scientific">Parenemella sanctibonifatiensis</name>
    <dbReference type="NCBI Taxonomy" id="2016505"/>
    <lineage>
        <taxon>Bacteria</taxon>
        <taxon>Bacillati</taxon>
        <taxon>Actinomycetota</taxon>
        <taxon>Actinomycetes</taxon>
        <taxon>Propionibacteriales</taxon>
        <taxon>Propionibacteriaceae</taxon>
        <taxon>Parenemella</taxon>
    </lineage>
</organism>
<evidence type="ECO:0000259" key="5">
    <source>
        <dbReference type="PROSITE" id="PS51677"/>
    </source>
</evidence>
<keyword evidence="2" id="KW-0378">Hydrolase</keyword>
<dbReference type="PANTHER" id="PTHR10587">
    <property type="entry name" value="GLYCOSYL TRANSFERASE-RELATED"/>
    <property type="match status" value="1"/>
</dbReference>
<feature type="region of interest" description="Disordered" evidence="3">
    <location>
        <begin position="31"/>
        <end position="58"/>
    </location>
</feature>
<dbReference type="SUPFAM" id="SSF88713">
    <property type="entry name" value="Glycoside hydrolase/deacetylase"/>
    <property type="match status" value="1"/>
</dbReference>
<feature type="signal peptide" evidence="4">
    <location>
        <begin position="1"/>
        <end position="23"/>
    </location>
</feature>
<keyword evidence="7" id="KW-1185">Reference proteome</keyword>
<proteinExistence type="predicted"/>
<dbReference type="Pfam" id="PF01522">
    <property type="entry name" value="Polysacc_deac_1"/>
    <property type="match status" value="1"/>
</dbReference>
<dbReference type="InterPro" id="IPR002509">
    <property type="entry name" value="NODB_dom"/>
</dbReference>
<evidence type="ECO:0000256" key="3">
    <source>
        <dbReference type="SAM" id="MobiDB-lite"/>
    </source>
</evidence>